<sequence>MRKFNMLKCISRIVLIIQKFMLNCKQCMYMGNLFKIRIKQLNFCLGRSTKKYNIALCIDQWTL</sequence>
<comment type="caution">
    <text evidence="2">The sequence shown here is derived from an EMBL/GenBank/DDBJ whole genome shotgun (WGS) entry which is preliminary data.</text>
</comment>
<keyword evidence="1" id="KW-0732">Signal</keyword>
<dbReference type="AlphaFoldDB" id="A0A8S1K138"/>
<feature type="signal peptide" evidence="1">
    <location>
        <begin position="1"/>
        <end position="15"/>
    </location>
</feature>
<proteinExistence type="predicted"/>
<protein>
    <submittedName>
        <fullName evidence="2">Uncharacterized protein</fullName>
    </submittedName>
</protein>
<gene>
    <name evidence="2" type="ORF">PSON_ATCC_30995.1.T0020283</name>
</gene>
<organism evidence="2 3">
    <name type="scientific">Paramecium sonneborni</name>
    <dbReference type="NCBI Taxonomy" id="65129"/>
    <lineage>
        <taxon>Eukaryota</taxon>
        <taxon>Sar</taxon>
        <taxon>Alveolata</taxon>
        <taxon>Ciliophora</taxon>
        <taxon>Intramacronucleata</taxon>
        <taxon>Oligohymenophorea</taxon>
        <taxon>Peniculida</taxon>
        <taxon>Parameciidae</taxon>
        <taxon>Paramecium</taxon>
    </lineage>
</organism>
<evidence type="ECO:0000313" key="2">
    <source>
        <dbReference type="EMBL" id="CAD8047219.1"/>
    </source>
</evidence>
<evidence type="ECO:0000256" key="1">
    <source>
        <dbReference type="SAM" id="SignalP"/>
    </source>
</evidence>
<evidence type="ECO:0000313" key="3">
    <source>
        <dbReference type="Proteomes" id="UP000692954"/>
    </source>
</evidence>
<dbReference type="EMBL" id="CAJJDN010000002">
    <property type="protein sequence ID" value="CAD8047219.1"/>
    <property type="molecule type" value="Genomic_DNA"/>
</dbReference>
<accession>A0A8S1K138</accession>
<dbReference type="Proteomes" id="UP000692954">
    <property type="component" value="Unassembled WGS sequence"/>
</dbReference>
<feature type="chain" id="PRO_5035872335" evidence="1">
    <location>
        <begin position="16"/>
        <end position="63"/>
    </location>
</feature>
<name>A0A8S1K138_9CILI</name>
<reference evidence="2" key="1">
    <citation type="submission" date="2021-01" db="EMBL/GenBank/DDBJ databases">
        <authorList>
            <consortium name="Genoscope - CEA"/>
            <person name="William W."/>
        </authorList>
    </citation>
    <scope>NUCLEOTIDE SEQUENCE</scope>
</reference>
<keyword evidence="3" id="KW-1185">Reference proteome</keyword>